<accession>A0A846QMM3</accession>
<feature type="domain" description="4Fe-4S ferredoxin-type" evidence="1">
    <location>
        <begin position="38"/>
        <end position="66"/>
    </location>
</feature>
<dbReference type="PANTHER" id="PTHR42895">
    <property type="entry name" value="IRON-SULFUR CLUSTER-BINDING PROTEIN-RELATED"/>
    <property type="match status" value="1"/>
</dbReference>
<gene>
    <name evidence="2" type="ORF">GGQ74_001352</name>
</gene>
<dbReference type="RefSeq" id="WP_167940744.1">
    <property type="nucleotide sequence ID" value="NZ_JAATJA010000001.1"/>
</dbReference>
<dbReference type="PANTHER" id="PTHR42895:SF1">
    <property type="entry name" value="IRON-SULFUR CLUSTER PROTEIN"/>
    <property type="match status" value="1"/>
</dbReference>
<dbReference type="SUPFAM" id="SSF54862">
    <property type="entry name" value="4Fe-4S ferredoxins"/>
    <property type="match status" value="1"/>
</dbReference>
<sequence length="256" mass="26976">MAAIIRKIIEIDEELCNGCGQCVPACAEGALSIVNGKARVVRDMFCDGLGACLGECPTGALRIIEREADPFDEEAAMAHVERTRVAAGGGCPGTALRTFAPHGGGCPGSAMATFDAASGAASADAPSRVGDLMHWPVQIRLIPPHAPFLNGADLIVAADCAPVAMPDFHARFVGGNAVMIGCPKFDDAGYVERFRQLFSTADVRSVTVVRMEVPCCQGLPVAVREGLRQSGRDVPYREVVVGRRGDILPVSQRESQ</sequence>
<organism evidence="2 3">
    <name type="scientific">Desulfobaculum xiamenense</name>
    <dbReference type="NCBI Taxonomy" id="995050"/>
    <lineage>
        <taxon>Bacteria</taxon>
        <taxon>Pseudomonadati</taxon>
        <taxon>Thermodesulfobacteriota</taxon>
        <taxon>Desulfovibrionia</taxon>
        <taxon>Desulfovibrionales</taxon>
        <taxon>Desulfovibrionaceae</taxon>
        <taxon>Desulfobaculum</taxon>
    </lineage>
</organism>
<dbReference type="EMBL" id="JAATJA010000001">
    <property type="protein sequence ID" value="NJB67712.1"/>
    <property type="molecule type" value="Genomic_DNA"/>
</dbReference>
<dbReference type="Pfam" id="PF13237">
    <property type="entry name" value="Fer4_10"/>
    <property type="match status" value="1"/>
</dbReference>
<protein>
    <submittedName>
        <fullName evidence="2">NAD-dependent dihydropyrimidine dehydrogenase PreA subunit</fullName>
    </submittedName>
</protein>
<dbReference type="AlphaFoldDB" id="A0A846QMM3"/>
<evidence type="ECO:0000313" key="2">
    <source>
        <dbReference type="EMBL" id="NJB67712.1"/>
    </source>
</evidence>
<dbReference type="PROSITE" id="PS51379">
    <property type="entry name" value="4FE4S_FER_2"/>
    <property type="match status" value="2"/>
</dbReference>
<evidence type="ECO:0000259" key="1">
    <source>
        <dbReference type="PROSITE" id="PS51379"/>
    </source>
</evidence>
<reference evidence="2 3" key="1">
    <citation type="submission" date="2020-03" db="EMBL/GenBank/DDBJ databases">
        <title>Genomic Encyclopedia of Type Strains, Phase IV (KMG-IV): sequencing the most valuable type-strain genomes for metagenomic binning, comparative biology and taxonomic classification.</title>
        <authorList>
            <person name="Goeker M."/>
        </authorList>
    </citation>
    <scope>NUCLEOTIDE SEQUENCE [LARGE SCALE GENOMIC DNA]</scope>
    <source>
        <strain evidence="2 3">DSM 24233</strain>
    </source>
</reference>
<dbReference type="InterPro" id="IPR052911">
    <property type="entry name" value="Corrinoid_activation_enz"/>
</dbReference>
<proteinExistence type="predicted"/>
<feature type="domain" description="4Fe-4S ferredoxin-type" evidence="1">
    <location>
        <begin position="7"/>
        <end position="36"/>
    </location>
</feature>
<dbReference type="Proteomes" id="UP000580856">
    <property type="component" value="Unassembled WGS sequence"/>
</dbReference>
<evidence type="ECO:0000313" key="3">
    <source>
        <dbReference type="Proteomes" id="UP000580856"/>
    </source>
</evidence>
<dbReference type="Gene3D" id="3.30.70.20">
    <property type="match status" value="1"/>
</dbReference>
<keyword evidence="3" id="KW-1185">Reference proteome</keyword>
<name>A0A846QMM3_9BACT</name>
<comment type="caution">
    <text evidence="2">The sequence shown here is derived from an EMBL/GenBank/DDBJ whole genome shotgun (WGS) entry which is preliminary data.</text>
</comment>
<dbReference type="InterPro" id="IPR017896">
    <property type="entry name" value="4Fe4S_Fe-S-bd"/>
</dbReference>